<reference evidence="7" key="1">
    <citation type="submission" date="2023-04" db="EMBL/GenBank/DDBJ databases">
        <title>Black Yeasts Isolated from many extreme environments.</title>
        <authorList>
            <person name="Coleine C."/>
            <person name="Stajich J.E."/>
            <person name="Selbmann L."/>
        </authorList>
    </citation>
    <scope>NUCLEOTIDE SEQUENCE</scope>
    <source>
        <strain evidence="7">CCFEE 5312</strain>
    </source>
</reference>
<dbReference type="InterPro" id="IPR017907">
    <property type="entry name" value="Znf_RING_CS"/>
</dbReference>
<sequence length="295" mass="33271">MQSRIKLLTTLTVIERPPGGFDDECPICTDDFESPVALPCKHIYCRKCICEWLSMRSRNTCPKCRVILFTNNDANRGPVGYERLQLVALAFQHSGLMGDRYEEYTDELSFNVSTIQRASAAAHQYLAEETHSAPTEDVLIHMGLLGPHLIAMANLLEGYAQAAGRPYSGYQSRDWKLIVSRLIDLLLLADGQTRSGRDVVRMAAEYRGRIRESLTQDLIDIHSGRFFEPDARLDSPCGDLDVLLNYMVFRCANLCEERRAQQEELARQQQEALEQESTAVGYGMRWLGQAVFGGV</sequence>
<dbReference type="SMART" id="SM00184">
    <property type="entry name" value="RING"/>
    <property type="match status" value="1"/>
</dbReference>
<keyword evidence="5" id="KW-0175">Coiled coil</keyword>
<evidence type="ECO:0000256" key="2">
    <source>
        <dbReference type="ARBA" id="ARBA00022771"/>
    </source>
</evidence>
<dbReference type="GO" id="GO:0008270">
    <property type="term" value="F:zinc ion binding"/>
    <property type="evidence" value="ECO:0007669"/>
    <property type="project" value="UniProtKB-KW"/>
</dbReference>
<dbReference type="Gene3D" id="3.30.40.10">
    <property type="entry name" value="Zinc/RING finger domain, C3HC4 (zinc finger)"/>
    <property type="match status" value="1"/>
</dbReference>
<evidence type="ECO:0000313" key="7">
    <source>
        <dbReference type="EMBL" id="KAK3053123.1"/>
    </source>
</evidence>
<dbReference type="Proteomes" id="UP001271007">
    <property type="component" value="Unassembled WGS sequence"/>
</dbReference>
<evidence type="ECO:0000256" key="3">
    <source>
        <dbReference type="ARBA" id="ARBA00022833"/>
    </source>
</evidence>
<keyword evidence="2 4" id="KW-0863">Zinc-finger</keyword>
<dbReference type="InterPro" id="IPR001841">
    <property type="entry name" value="Znf_RING"/>
</dbReference>
<evidence type="ECO:0000256" key="1">
    <source>
        <dbReference type="ARBA" id="ARBA00022723"/>
    </source>
</evidence>
<dbReference type="InterPro" id="IPR013083">
    <property type="entry name" value="Znf_RING/FYVE/PHD"/>
</dbReference>
<dbReference type="PROSITE" id="PS50089">
    <property type="entry name" value="ZF_RING_2"/>
    <property type="match status" value="1"/>
</dbReference>
<feature type="coiled-coil region" evidence="5">
    <location>
        <begin position="251"/>
        <end position="279"/>
    </location>
</feature>
<organism evidence="7 8">
    <name type="scientific">Extremus antarcticus</name>
    <dbReference type="NCBI Taxonomy" id="702011"/>
    <lineage>
        <taxon>Eukaryota</taxon>
        <taxon>Fungi</taxon>
        <taxon>Dikarya</taxon>
        <taxon>Ascomycota</taxon>
        <taxon>Pezizomycotina</taxon>
        <taxon>Dothideomycetes</taxon>
        <taxon>Dothideomycetidae</taxon>
        <taxon>Mycosphaerellales</taxon>
        <taxon>Extremaceae</taxon>
        <taxon>Extremus</taxon>
    </lineage>
</organism>
<evidence type="ECO:0000256" key="4">
    <source>
        <dbReference type="PROSITE-ProRule" id="PRU00175"/>
    </source>
</evidence>
<accession>A0AAJ0DMC6</accession>
<feature type="domain" description="RING-type" evidence="6">
    <location>
        <begin position="25"/>
        <end position="65"/>
    </location>
</feature>
<evidence type="ECO:0000259" key="6">
    <source>
        <dbReference type="PROSITE" id="PS50089"/>
    </source>
</evidence>
<evidence type="ECO:0000256" key="5">
    <source>
        <dbReference type="SAM" id="Coils"/>
    </source>
</evidence>
<dbReference type="AlphaFoldDB" id="A0AAJ0DMC6"/>
<evidence type="ECO:0000313" key="8">
    <source>
        <dbReference type="Proteomes" id="UP001271007"/>
    </source>
</evidence>
<keyword evidence="8" id="KW-1185">Reference proteome</keyword>
<gene>
    <name evidence="7" type="ORF">LTR09_005749</name>
</gene>
<dbReference type="EMBL" id="JAWDJX010000017">
    <property type="protein sequence ID" value="KAK3053123.1"/>
    <property type="molecule type" value="Genomic_DNA"/>
</dbReference>
<protein>
    <recommendedName>
        <fullName evidence="6">RING-type domain-containing protein</fullName>
    </recommendedName>
</protein>
<dbReference type="PROSITE" id="PS00518">
    <property type="entry name" value="ZF_RING_1"/>
    <property type="match status" value="1"/>
</dbReference>
<keyword evidence="1" id="KW-0479">Metal-binding</keyword>
<dbReference type="PANTHER" id="PTHR15710">
    <property type="entry name" value="E3 UBIQUITIN-PROTEIN LIGASE PRAJA"/>
    <property type="match status" value="1"/>
</dbReference>
<name>A0AAJ0DMC6_9PEZI</name>
<proteinExistence type="predicted"/>
<comment type="caution">
    <text evidence="7">The sequence shown here is derived from an EMBL/GenBank/DDBJ whole genome shotgun (WGS) entry which is preliminary data.</text>
</comment>
<dbReference type="Pfam" id="PF13639">
    <property type="entry name" value="zf-RING_2"/>
    <property type="match status" value="1"/>
</dbReference>
<dbReference type="SUPFAM" id="SSF57850">
    <property type="entry name" value="RING/U-box"/>
    <property type="match status" value="1"/>
</dbReference>
<keyword evidence="3" id="KW-0862">Zinc</keyword>